<dbReference type="AlphaFoldDB" id="A0A4V1N4W3"/>
<name>A0A4V1N4W3_9FLAO</name>
<keyword evidence="2" id="KW-1185">Reference proteome</keyword>
<evidence type="ECO:0000313" key="1">
    <source>
        <dbReference type="EMBL" id="RXR33566.1"/>
    </source>
</evidence>
<dbReference type="Proteomes" id="UP000289734">
    <property type="component" value="Unassembled WGS sequence"/>
</dbReference>
<dbReference type="EMBL" id="SBKQ01000004">
    <property type="protein sequence ID" value="RXR33566.1"/>
    <property type="molecule type" value="Genomic_DNA"/>
</dbReference>
<sequence>MAKSGDRFITTLKRAHLEWGSFRHTNSRGIIYGEGYLQIPAKEARRLNITNSNLVGGNNVYICSSTDGFLNNITLKSTGCNKAGDIYAKQFNGNGNLKLIGNWFSHINAKVGDQIEILWITSNKIQIRKL</sequence>
<proteinExistence type="predicted"/>
<reference evidence="2" key="1">
    <citation type="submission" date="2019-01" db="EMBL/GenBank/DDBJ databases">
        <title>Cytophagaceae bacterium strain CAR-16.</title>
        <authorList>
            <person name="Chen W.-M."/>
        </authorList>
    </citation>
    <scope>NUCLEOTIDE SEQUENCE [LARGE SCALE GENOMIC DNA]</scope>
    <source>
        <strain evidence="2">ICH-30</strain>
    </source>
</reference>
<dbReference type="RefSeq" id="WP_129463666.1">
    <property type="nucleotide sequence ID" value="NZ_JACSXZ010000001.1"/>
</dbReference>
<comment type="caution">
    <text evidence="1">The sequence shown here is derived from an EMBL/GenBank/DDBJ whole genome shotgun (WGS) entry which is preliminary data.</text>
</comment>
<organism evidence="1 2">
    <name type="scientific">Flavobacterium piscinae</name>
    <dbReference type="NCBI Taxonomy" id="2506424"/>
    <lineage>
        <taxon>Bacteria</taxon>
        <taxon>Pseudomonadati</taxon>
        <taxon>Bacteroidota</taxon>
        <taxon>Flavobacteriia</taxon>
        <taxon>Flavobacteriales</taxon>
        <taxon>Flavobacteriaceae</taxon>
        <taxon>Flavobacterium</taxon>
    </lineage>
</organism>
<gene>
    <name evidence="1" type="ORF">EQG68_04900</name>
</gene>
<dbReference type="OrthoDB" id="1907071at2"/>
<protein>
    <submittedName>
        <fullName evidence="1">Uncharacterized protein</fullName>
    </submittedName>
</protein>
<accession>A0A4V1N4W3</accession>
<evidence type="ECO:0000313" key="2">
    <source>
        <dbReference type="Proteomes" id="UP000289734"/>
    </source>
</evidence>